<keyword evidence="3" id="KW-1185">Reference proteome</keyword>
<dbReference type="EMBL" id="SUMC01000007">
    <property type="protein sequence ID" value="TKA11730.1"/>
    <property type="molecule type" value="Genomic_DNA"/>
</dbReference>
<feature type="region of interest" description="Disordered" evidence="1">
    <location>
        <begin position="119"/>
        <end position="144"/>
    </location>
</feature>
<proteinExistence type="predicted"/>
<feature type="compositionally biased region" description="Basic and acidic residues" evidence="1">
    <location>
        <begin position="256"/>
        <end position="270"/>
    </location>
</feature>
<evidence type="ECO:0000313" key="2">
    <source>
        <dbReference type="EMBL" id="TKA11730.1"/>
    </source>
</evidence>
<dbReference type="RefSeq" id="WP_136723190.1">
    <property type="nucleotide sequence ID" value="NZ_SUMC01000007.1"/>
</dbReference>
<accession>A0A4U0SNX6</accession>
<name>A0A4U0SNX6_9ACTN</name>
<feature type="region of interest" description="Disordered" evidence="1">
    <location>
        <begin position="239"/>
        <end position="292"/>
    </location>
</feature>
<feature type="compositionally biased region" description="Acidic residues" evidence="1">
    <location>
        <begin position="275"/>
        <end position="292"/>
    </location>
</feature>
<dbReference type="Proteomes" id="UP000305778">
    <property type="component" value="Unassembled WGS sequence"/>
</dbReference>
<gene>
    <name evidence="2" type="ORF">FCI23_10390</name>
</gene>
<organism evidence="2 3">
    <name type="scientific">Actinacidiphila oryziradicis</name>
    <dbReference type="NCBI Taxonomy" id="2571141"/>
    <lineage>
        <taxon>Bacteria</taxon>
        <taxon>Bacillati</taxon>
        <taxon>Actinomycetota</taxon>
        <taxon>Actinomycetes</taxon>
        <taxon>Kitasatosporales</taxon>
        <taxon>Streptomycetaceae</taxon>
        <taxon>Actinacidiphila</taxon>
    </lineage>
</organism>
<evidence type="ECO:0000313" key="3">
    <source>
        <dbReference type="Proteomes" id="UP000305778"/>
    </source>
</evidence>
<evidence type="ECO:0000256" key="1">
    <source>
        <dbReference type="SAM" id="MobiDB-lite"/>
    </source>
</evidence>
<comment type="caution">
    <text evidence="2">The sequence shown here is derived from an EMBL/GenBank/DDBJ whole genome shotgun (WGS) entry which is preliminary data.</text>
</comment>
<protein>
    <submittedName>
        <fullName evidence="2">Uncharacterized protein</fullName>
    </submittedName>
</protein>
<reference evidence="2 3" key="1">
    <citation type="submission" date="2019-04" db="EMBL/GenBank/DDBJ databases">
        <title>Streptomyces oryziradicis sp. nov., a novel actinomycete isolated from rhizosphere soil of rice (Oryza sativa L.).</title>
        <authorList>
            <person name="Li C."/>
        </authorList>
    </citation>
    <scope>NUCLEOTIDE SEQUENCE [LARGE SCALE GENOMIC DNA]</scope>
    <source>
        <strain evidence="2 3">NEAU-C40</strain>
    </source>
</reference>
<dbReference type="AlphaFoldDB" id="A0A4U0SNX6"/>
<sequence length="292" mass="31054">MARQPKDVKIAGAFVTPGERAAWVRTSDDTAVPSNIQALLHLDEPPVAVQMVITVDAGARAIIREFAVSPRERDVPISTSLLRRIPVDYLLRVALDRASVSVKRRPDIHEGAFQLRGDPEHQAWVSPAPPKPGRGHEASADRVQQAADVYKQALASGSRSPGMEVATAMGYSRATAARDIRLARERGLLAAAESGESAAEAKLPPPSSDVLGPVWQRFGDPDSWAPMDEVLAGPMGLPVVHPGITGAAAPDPVPDASRRRDAEQRLRRPSADAQSDSEDEGGADEDAGAADE</sequence>